<keyword evidence="3 6" id="KW-0812">Transmembrane</keyword>
<evidence type="ECO:0000256" key="1">
    <source>
        <dbReference type="ARBA" id="ARBA00004651"/>
    </source>
</evidence>
<proteinExistence type="predicted"/>
<feature type="transmembrane region" description="Helical" evidence="6">
    <location>
        <begin position="116"/>
        <end position="133"/>
    </location>
</feature>
<evidence type="ECO:0000256" key="6">
    <source>
        <dbReference type="SAM" id="Phobius"/>
    </source>
</evidence>
<evidence type="ECO:0000256" key="4">
    <source>
        <dbReference type="ARBA" id="ARBA00022989"/>
    </source>
</evidence>
<feature type="transmembrane region" description="Helical" evidence="6">
    <location>
        <begin position="45"/>
        <end position="64"/>
    </location>
</feature>
<dbReference type="EMBL" id="FXAW01000001">
    <property type="protein sequence ID" value="SMG11281.1"/>
    <property type="molecule type" value="Genomic_DNA"/>
</dbReference>
<comment type="subcellular location">
    <subcellularLocation>
        <location evidence="1">Cell membrane</location>
        <topology evidence="1">Multi-pass membrane protein</topology>
    </subcellularLocation>
</comment>
<feature type="transmembrane region" description="Helical" evidence="6">
    <location>
        <begin position="296"/>
        <end position="319"/>
    </location>
</feature>
<dbReference type="RefSeq" id="WP_085515400.1">
    <property type="nucleotide sequence ID" value="NZ_FXAW01000001.1"/>
</dbReference>
<dbReference type="STRING" id="1028.SAMN05661096_00388"/>
<evidence type="ECO:0000313" key="7">
    <source>
        <dbReference type="EMBL" id="SMG11281.1"/>
    </source>
</evidence>
<feature type="transmembrane region" description="Helical" evidence="6">
    <location>
        <begin position="174"/>
        <end position="195"/>
    </location>
</feature>
<evidence type="ECO:0000256" key="3">
    <source>
        <dbReference type="ARBA" id="ARBA00022692"/>
    </source>
</evidence>
<feature type="transmembrane region" description="Helical" evidence="6">
    <location>
        <begin position="12"/>
        <end position="33"/>
    </location>
</feature>
<dbReference type="PANTHER" id="PTHR30250">
    <property type="entry name" value="PST FAMILY PREDICTED COLANIC ACID TRANSPORTER"/>
    <property type="match status" value="1"/>
</dbReference>
<dbReference type="Proteomes" id="UP000193804">
    <property type="component" value="Unassembled WGS sequence"/>
</dbReference>
<name>A0A1X7I9F6_9BACT</name>
<keyword evidence="4 6" id="KW-1133">Transmembrane helix</keyword>
<dbReference type="PANTHER" id="PTHR30250:SF11">
    <property type="entry name" value="O-ANTIGEN TRANSPORTER-RELATED"/>
    <property type="match status" value="1"/>
</dbReference>
<sequence>MRKLKNLLSNPKALLFGDQAVYSGTSFLLTLFIARNFSKEEFGTYSLWLIGVYFILNIISTLSIQQYQVLAPGFKEYKSYKSFNLFLLLALLILSVLIVFGAISPFLSDFERLQEFKLVIVIFGIGFLLHDFLRRFAIANDHIRTAFFMDVSYTFLVVLLSVAQYLFAFSFKNFMVLFPLVYFPAVVIGILQFRNESIETKHWKYFMSQHWQHGKWLVLSAMVQWWSSNLFVLASGLYLGIEALGAFRLVQSLFGLLNVFLQAIENYAIPTAARIYNEFSIPRTVDYLNKLSLKTVIAFGLVLAMLFLYATPLLVLAAGEGYENYGFVVKGMVILYGIIIIGYPIRIGIRILLLNKYNLTGYLFSLLISFVSFHFLLERFQLVGAIAGLICSQLILLSFWYYALRRQKFYIWKSYI</sequence>
<dbReference type="GO" id="GO:0005886">
    <property type="term" value="C:plasma membrane"/>
    <property type="evidence" value="ECO:0007669"/>
    <property type="project" value="UniProtKB-SubCell"/>
</dbReference>
<reference evidence="8" key="1">
    <citation type="submission" date="2017-04" db="EMBL/GenBank/DDBJ databases">
        <authorList>
            <person name="Varghese N."/>
            <person name="Submissions S."/>
        </authorList>
    </citation>
    <scope>NUCLEOTIDE SEQUENCE [LARGE SCALE GENOMIC DNA]</scope>
    <source>
        <strain evidence="8">DSM 4125</strain>
    </source>
</reference>
<keyword evidence="8" id="KW-1185">Reference proteome</keyword>
<feature type="transmembrane region" description="Helical" evidence="6">
    <location>
        <begin position="325"/>
        <end position="345"/>
    </location>
</feature>
<feature type="transmembrane region" description="Helical" evidence="6">
    <location>
        <begin position="216"/>
        <end position="241"/>
    </location>
</feature>
<feature type="transmembrane region" description="Helical" evidence="6">
    <location>
        <begin position="382"/>
        <end position="404"/>
    </location>
</feature>
<keyword evidence="5 6" id="KW-0472">Membrane</keyword>
<keyword evidence="2" id="KW-1003">Cell membrane</keyword>
<accession>A0A1X7I9F6</accession>
<evidence type="ECO:0000256" key="2">
    <source>
        <dbReference type="ARBA" id="ARBA00022475"/>
    </source>
</evidence>
<dbReference type="InterPro" id="IPR050833">
    <property type="entry name" value="Poly_Biosynth_Transport"/>
</dbReference>
<dbReference type="OrthoDB" id="582032at2"/>
<feature type="transmembrane region" description="Helical" evidence="6">
    <location>
        <begin position="357"/>
        <end position="376"/>
    </location>
</feature>
<feature type="transmembrane region" description="Helical" evidence="6">
    <location>
        <begin position="145"/>
        <end position="168"/>
    </location>
</feature>
<feature type="transmembrane region" description="Helical" evidence="6">
    <location>
        <begin position="85"/>
        <end position="104"/>
    </location>
</feature>
<protein>
    <submittedName>
        <fullName evidence="7">Membrane protein involved in the export of O-antigen and teichoic acid</fullName>
    </submittedName>
</protein>
<dbReference type="AlphaFoldDB" id="A0A1X7I9F6"/>
<gene>
    <name evidence="7" type="ORF">SAMN05661096_00388</name>
</gene>
<evidence type="ECO:0000256" key="5">
    <source>
        <dbReference type="ARBA" id="ARBA00023136"/>
    </source>
</evidence>
<organism evidence="7 8">
    <name type="scientific">Marivirga sericea</name>
    <dbReference type="NCBI Taxonomy" id="1028"/>
    <lineage>
        <taxon>Bacteria</taxon>
        <taxon>Pseudomonadati</taxon>
        <taxon>Bacteroidota</taxon>
        <taxon>Cytophagia</taxon>
        <taxon>Cytophagales</taxon>
        <taxon>Marivirgaceae</taxon>
        <taxon>Marivirga</taxon>
    </lineage>
</organism>
<evidence type="ECO:0000313" key="8">
    <source>
        <dbReference type="Proteomes" id="UP000193804"/>
    </source>
</evidence>
<feature type="transmembrane region" description="Helical" evidence="6">
    <location>
        <begin position="253"/>
        <end position="276"/>
    </location>
</feature>